<dbReference type="InterPro" id="IPR007343">
    <property type="entry name" value="Uncharacterised_pept_Zn_put"/>
</dbReference>
<dbReference type="EMBL" id="SJKD01000011">
    <property type="protein sequence ID" value="TCC43953.1"/>
    <property type="molecule type" value="Genomic_DNA"/>
</dbReference>
<evidence type="ECO:0000256" key="4">
    <source>
        <dbReference type="ARBA" id="ARBA00023136"/>
    </source>
</evidence>
<dbReference type="Pfam" id="PF04228">
    <property type="entry name" value="Zn_peptidase"/>
    <property type="match status" value="1"/>
</dbReference>
<dbReference type="Proteomes" id="UP000293342">
    <property type="component" value="Unassembled WGS sequence"/>
</dbReference>
<keyword evidence="4 6" id="KW-0472">Membrane</keyword>
<reference evidence="7 8" key="1">
    <citation type="submission" date="2019-02" db="EMBL/GenBank/DDBJ databases">
        <title>Kribbella capetownensis sp. nov. and Kribbella speibonae sp. nov., isolated from soil.</title>
        <authorList>
            <person name="Curtis S.M."/>
            <person name="Norton I."/>
            <person name="Everest G.J."/>
            <person name="Meyers P.R."/>
        </authorList>
    </citation>
    <scope>NUCLEOTIDE SEQUENCE [LARGE SCALE GENOMIC DNA]</scope>
    <source>
        <strain evidence="7 8">YM53</strain>
    </source>
</reference>
<keyword evidence="8" id="KW-1185">Reference proteome</keyword>
<evidence type="ECO:0000256" key="2">
    <source>
        <dbReference type="ARBA" id="ARBA00022692"/>
    </source>
</evidence>
<feature type="compositionally biased region" description="Pro residues" evidence="5">
    <location>
        <begin position="1"/>
        <end position="11"/>
    </location>
</feature>
<dbReference type="PANTHER" id="PTHR30168:SF0">
    <property type="entry name" value="INNER MEMBRANE PROTEIN"/>
    <property type="match status" value="1"/>
</dbReference>
<keyword evidence="3 6" id="KW-1133">Transmembrane helix</keyword>
<organism evidence="7 8">
    <name type="scientific">Kribbella capetownensis</name>
    <dbReference type="NCBI Taxonomy" id="1572659"/>
    <lineage>
        <taxon>Bacteria</taxon>
        <taxon>Bacillati</taxon>
        <taxon>Actinomycetota</taxon>
        <taxon>Actinomycetes</taxon>
        <taxon>Propionibacteriales</taxon>
        <taxon>Kribbellaceae</taxon>
        <taxon>Kribbella</taxon>
    </lineage>
</organism>
<accession>A0A4R0JAY8</accession>
<proteinExistence type="predicted"/>
<dbReference type="OrthoDB" id="3508456at2"/>
<evidence type="ECO:0000256" key="3">
    <source>
        <dbReference type="ARBA" id="ARBA00022989"/>
    </source>
</evidence>
<evidence type="ECO:0000313" key="7">
    <source>
        <dbReference type="EMBL" id="TCC43953.1"/>
    </source>
</evidence>
<evidence type="ECO:0000256" key="6">
    <source>
        <dbReference type="SAM" id="Phobius"/>
    </source>
</evidence>
<feature type="region of interest" description="Disordered" evidence="5">
    <location>
        <begin position="57"/>
        <end position="111"/>
    </location>
</feature>
<protein>
    <recommendedName>
        <fullName evidence="9">Neutral zinc metallopeptidase</fullName>
    </recommendedName>
</protein>
<comment type="subcellular location">
    <subcellularLocation>
        <location evidence="1">Membrane</location>
        <topology evidence="1">Single-pass membrane protein</topology>
    </subcellularLocation>
</comment>
<keyword evidence="2 6" id="KW-0812">Transmembrane</keyword>
<evidence type="ECO:0000313" key="8">
    <source>
        <dbReference type="Proteomes" id="UP000293342"/>
    </source>
</evidence>
<evidence type="ECO:0008006" key="9">
    <source>
        <dbReference type="Google" id="ProtNLM"/>
    </source>
</evidence>
<feature type="compositionally biased region" description="Low complexity" evidence="5">
    <location>
        <begin position="85"/>
        <end position="99"/>
    </location>
</feature>
<evidence type="ECO:0000256" key="5">
    <source>
        <dbReference type="SAM" id="MobiDB-lite"/>
    </source>
</evidence>
<dbReference type="PANTHER" id="PTHR30168">
    <property type="entry name" value="PUTATIVE MEMBRANE PROTEIN YPFJ"/>
    <property type="match status" value="1"/>
</dbReference>
<feature type="transmembrane region" description="Helical" evidence="6">
    <location>
        <begin position="29"/>
        <end position="49"/>
    </location>
</feature>
<sequence>MGPPMGPPPGPGFGWGSNGFPPPKKKSKAGWIVLPIAIVGLAIVGFAVLSGMLKHNSDDYTQPEPTSSTYEPTEGPTYIPTTKVPTAPATRTTQPQPTKTTPPPPSDSDIVTKNRFYRTGVQNTVNCKESKSRANSMANARKYYTSVLNCLIRAWPKQVNAGGAHFVAPHLIAFTGSVSTPCSGNAPSSFYCRSNRTIYMDAGSDVTWYRGHSNDSVATTWLRADMTDTVAHEFGHHIQAMTGILAAESNLEYELSGDKSLEMSRRTEIQATCFGNVFMGANKSSYRLTGSLKKELDFLHSHQGDEYGTVRDHGSRTVIPRWAKAGFTTRSPGSCNTYLAAAKYVK</sequence>
<name>A0A4R0JAY8_9ACTN</name>
<dbReference type="AlphaFoldDB" id="A0A4R0JAY8"/>
<feature type="compositionally biased region" description="Polar residues" evidence="5">
    <location>
        <begin position="59"/>
        <end position="71"/>
    </location>
</feature>
<comment type="caution">
    <text evidence="7">The sequence shown here is derived from an EMBL/GenBank/DDBJ whole genome shotgun (WGS) entry which is preliminary data.</text>
</comment>
<dbReference type="GO" id="GO:0016020">
    <property type="term" value="C:membrane"/>
    <property type="evidence" value="ECO:0007669"/>
    <property type="project" value="UniProtKB-SubCell"/>
</dbReference>
<feature type="region of interest" description="Disordered" evidence="5">
    <location>
        <begin position="1"/>
        <end position="21"/>
    </location>
</feature>
<evidence type="ECO:0000256" key="1">
    <source>
        <dbReference type="ARBA" id="ARBA00004167"/>
    </source>
</evidence>
<gene>
    <name evidence="7" type="ORF">E0H75_37360</name>
</gene>